<dbReference type="SUPFAM" id="SSF52743">
    <property type="entry name" value="Subtilisin-like"/>
    <property type="match status" value="1"/>
</dbReference>
<dbReference type="InterPro" id="IPR023827">
    <property type="entry name" value="Peptidase_S8_Asp-AS"/>
</dbReference>
<keyword evidence="3 9" id="KW-0732">Signal</keyword>
<dbReference type="GO" id="GO:0006508">
    <property type="term" value="P:proteolysis"/>
    <property type="evidence" value="ECO:0007669"/>
    <property type="project" value="UniProtKB-KW"/>
</dbReference>
<evidence type="ECO:0000256" key="4">
    <source>
        <dbReference type="ARBA" id="ARBA00022801"/>
    </source>
</evidence>
<dbReference type="RefSeq" id="XP_031855495.1">
    <property type="nucleotide sequence ID" value="XM_031999604.1"/>
</dbReference>
<keyword evidence="5 7" id="KW-0720">Serine protease</keyword>
<dbReference type="PROSITE" id="PS51892">
    <property type="entry name" value="SUBTILASE"/>
    <property type="match status" value="1"/>
</dbReference>
<dbReference type="InterPro" id="IPR000209">
    <property type="entry name" value="Peptidase_S8/S53_dom"/>
</dbReference>
<dbReference type="PROSITE" id="PS00136">
    <property type="entry name" value="SUBTILASE_ASP"/>
    <property type="match status" value="1"/>
</dbReference>
<sequence length="927" mass="100142">MFSFFNSLLVGLTILLSYLATIVSAVKPTGKYIIEFNKGNLRELSKRSFDNQSDEFSHFFNQLKSLQIDTISHFNFSHVFNGVTISFTDSSDTVLKIIKGLPIVDNVLKDLSTIAEFPSPEMTFQQNLNTDSNLSKRNTFKRSTTKTSSTTTTSDDSSQAVKAAQSSLASLPQIPWSSLDSTSVSQIHKKGITGKNVVIAFLDSGVEYNHEALKGRYLGGYDLVGDNFGQSNPVPSPDNDPNDTYGHGTEAVGVAVGSSKTFLGVAPSAKFRMYRILSSYDGGTTTDIILQGLEKAVQDGSDIINVSAGDPEGFTFSVVNRVVDNIVSKGIVVVFAAGNYGTAGPYYASAGASSLSSVGVGHTLTDRLVGWNTYIVSDKSNTPRAAAYVSASAGILPLDGAYKVDVIPNSLCTPNGAPKRNNSVLIIPASNDCSKATQYNVASSLGYTNVFYIASTPSQYLYNSYASPQDPLTGIAAYNSTDGAWIVDQHSRGASLTVVFNSSISPVIIDISSSGIPGVGLVNTVQSWGPTYDGFFYPDVSAPGGNVFAPTIDGKYKTVSGSSYSAPFVAGIAALYLEKNNYSKSLNRGAPVGTPEEFKRRLMSYSNVVNYYDGSSTYSGTPAPLIQQGAGMVNAYNALYCQSIIVDKPYLTVNSSANRYFFNYFEFNLKNGSPKKLSYTLSAQPAASVNTRDDKTLESYTFPPPTTADKKRIYFYESSFSLDPGATKTVRIALILDLIPAYENTCYTGKILIKPSEGDALGIPYLAFSENTKKNGKILIDPIIFIDSDYNPVDPSQYTYSLSDYYNFPAFFFGTNFGSSDLSFDVVSDNFNINSDIYGIISTTQCTNKNGCANSNKYYGTLYGVFDGTFRIAAKTSTNLGTWDFTSGGLTKPGKYRILTRALKPFGSRTKASDWEYQLSDTFTVAA</sequence>
<dbReference type="Gene3D" id="3.40.50.200">
    <property type="entry name" value="Peptidase S8/S53 domain"/>
    <property type="match status" value="2"/>
</dbReference>
<protein>
    <recommendedName>
        <fullName evidence="14">Peptidase S8/S53 domain-containing protein</fullName>
    </recommendedName>
</protein>
<dbReference type="Proteomes" id="UP000398389">
    <property type="component" value="Unassembled WGS sequence"/>
</dbReference>
<evidence type="ECO:0000256" key="6">
    <source>
        <dbReference type="PIRSR" id="PIRSR615500-1"/>
    </source>
</evidence>
<dbReference type="EMBL" id="CABVLU010000004">
    <property type="protein sequence ID" value="VVT56198.1"/>
    <property type="molecule type" value="Genomic_DNA"/>
</dbReference>
<evidence type="ECO:0000259" key="11">
    <source>
        <dbReference type="Pfam" id="PF06280"/>
    </source>
</evidence>
<keyword evidence="2 7" id="KW-0645">Protease</keyword>
<gene>
    <name evidence="12" type="ORF">SAPINGB_P004889</name>
</gene>
<organism evidence="12 13">
    <name type="scientific">Magnusiomyces paraingens</name>
    <dbReference type="NCBI Taxonomy" id="2606893"/>
    <lineage>
        <taxon>Eukaryota</taxon>
        <taxon>Fungi</taxon>
        <taxon>Dikarya</taxon>
        <taxon>Ascomycota</taxon>
        <taxon>Saccharomycotina</taxon>
        <taxon>Dipodascomycetes</taxon>
        <taxon>Dipodascales</taxon>
        <taxon>Dipodascaceae</taxon>
        <taxon>Magnusiomyces</taxon>
    </lineage>
</organism>
<dbReference type="PRINTS" id="PR00723">
    <property type="entry name" value="SUBTILISIN"/>
</dbReference>
<dbReference type="GeneID" id="43583704"/>
<dbReference type="GO" id="GO:0004252">
    <property type="term" value="F:serine-type endopeptidase activity"/>
    <property type="evidence" value="ECO:0007669"/>
    <property type="project" value="UniProtKB-UniRule"/>
</dbReference>
<evidence type="ECO:0000256" key="7">
    <source>
        <dbReference type="PROSITE-ProRule" id="PRU01240"/>
    </source>
</evidence>
<feature type="signal peptide" evidence="9">
    <location>
        <begin position="1"/>
        <end position="25"/>
    </location>
</feature>
<comment type="similarity">
    <text evidence="1 7">Belongs to the peptidase S8 family.</text>
</comment>
<feature type="domain" description="Peptidase S8/S53" evidence="10">
    <location>
        <begin position="194"/>
        <end position="617"/>
    </location>
</feature>
<dbReference type="Pfam" id="PF00082">
    <property type="entry name" value="Peptidase_S8"/>
    <property type="match status" value="1"/>
</dbReference>
<dbReference type="Pfam" id="PF06280">
    <property type="entry name" value="fn3_5"/>
    <property type="match status" value="1"/>
</dbReference>
<dbReference type="InterPro" id="IPR036852">
    <property type="entry name" value="Peptidase_S8/S53_dom_sf"/>
</dbReference>
<dbReference type="InterPro" id="IPR010435">
    <property type="entry name" value="C5a/SBT2-like_Fn3"/>
</dbReference>
<evidence type="ECO:0000313" key="13">
    <source>
        <dbReference type="Proteomes" id="UP000398389"/>
    </source>
</evidence>
<evidence type="ECO:0000256" key="3">
    <source>
        <dbReference type="ARBA" id="ARBA00022729"/>
    </source>
</evidence>
<evidence type="ECO:0000256" key="9">
    <source>
        <dbReference type="SAM" id="SignalP"/>
    </source>
</evidence>
<evidence type="ECO:0000256" key="2">
    <source>
        <dbReference type="ARBA" id="ARBA00022670"/>
    </source>
</evidence>
<dbReference type="InterPro" id="IPR050131">
    <property type="entry name" value="Peptidase_S8_subtilisin-like"/>
</dbReference>
<dbReference type="AlphaFoldDB" id="A0A5E8C359"/>
<keyword evidence="13" id="KW-1185">Reference proteome</keyword>
<evidence type="ECO:0000256" key="1">
    <source>
        <dbReference type="ARBA" id="ARBA00011073"/>
    </source>
</evidence>
<evidence type="ECO:0000256" key="8">
    <source>
        <dbReference type="SAM" id="MobiDB-lite"/>
    </source>
</evidence>
<dbReference type="PANTHER" id="PTHR43806">
    <property type="entry name" value="PEPTIDASE S8"/>
    <property type="match status" value="1"/>
</dbReference>
<evidence type="ECO:0000256" key="5">
    <source>
        <dbReference type="ARBA" id="ARBA00022825"/>
    </source>
</evidence>
<accession>A0A5E8C359</accession>
<keyword evidence="4 7" id="KW-0378">Hydrolase</keyword>
<evidence type="ECO:0000259" key="10">
    <source>
        <dbReference type="Pfam" id="PF00082"/>
    </source>
</evidence>
<proteinExistence type="inferred from homology"/>
<feature type="domain" description="C5a peptidase/Subtilisin-like protease SBT2-like Fn3-like" evidence="11">
    <location>
        <begin position="663"/>
        <end position="766"/>
    </location>
</feature>
<evidence type="ECO:0000313" key="12">
    <source>
        <dbReference type="EMBL" id="VVT56198.1"/>
    </source>
</evidence>
<feature type="active site" description="Charge relay system" evidence="6 7">
    <location>
        <position position="563"/>
    </location>
</feature>
<feature type="compositionally biased region" description="Low complexity" evidence="8">
    <location>
        <begin position="145"/>
        <end position="158"/>
    </location>
</feature>
<feature type="compositionally biased region" description="Polar residues" evidence="8">
    <location>
        <begin position="125"/>
        <end position="137"/>
    </location>
</feature>
<reference evidence="12 13" key="1">
    <citation type="submission" date="2019-09" db="EMBL/GenBank/DDBJ databases">
        <authorList>
            <person name="Brejova B."/>
        </authorList>
    </citation>
    <scope>NUCLEOTIDE SEQUENCE [LARGE SCALE GENOMIC DNA]</scope>
</reference>
<dbReference type="GO" id="GO:0016020">
    <property type="term" value="C:membrane"/>
    <property type="evidence" value="ECO:0007669"/>
    <property type="project" value="InterPro"/>
</dbReference>
<feature type="active site" description="Charge relay system" evidence="6 7">
    <location>
        <position position="203"/>
    </location>
</feature>
<evidence type="ECO:0008006" key="14">
    <source>
        <dbReference type="Google" id="ProtNLM"/>
    </source>
</evidence>
<dbReference type="InterPro" id="IPR015500">
    <property type="entry name" value="Peptidase_S8_subtilisin-rel"/>
</dbReference>
<dbReference type="PANTHER" id="PTHR43806:SF11">
    <property type="entry name" value="CEREVISIN-RELATED"/>
    <property type="match status" value="1"/>
</dbReference>
<name>A0A5E8C359_9ASCO</name>
<dbReference type="OrthoDB" id="4090904at2759"/>
<feature type="compositionally biased region" description="Low complexity" evidence="8">
    <location>
        <begin position="231"/>
        <end position="243"/>
    </location>
</feature>
<feature type="active site" description="Charge relay system" evidence="6 7">
    <location>
        <position position="247"/>
    </location>
</feature>
<feature type="chain" id="PRO_5022802106" description="Peptidase S8/S53 domain-containing protein" evidence="9">
    <location>
        <begin position="26"/>
        <end position="927"/>
    </location>
</feature>
<feature type="region of interest" description="Disordered" evidence="8">
    <location>
        <begin position="125"/>
        <end position="158"/>
    </location>
</feature>
<feature type="region of interest" description="Disordered" evidence="8">
    <location>
        <begin position="228"/>
        <end position="248"/>
    </location>
</feature>